<dbReference type="SUPFAM" id="SSF49599">
    <property type="entry name" value="TRAF domain-like"/>
    <property type="match status" value="2"/>
</dbReference>
<dbReference type="CDD" id="cd00121">
    <property type="entry name" value="MATH"/>
    <property type="match status" value="2"/>
</dbReference>
<feature type="domain" description="MATH" evidence="1">
    <location>
        <begin position="19"/>
        <end position="140"/>
    </location>
</feature>
<gene>
    <name evidence="3" type="primary">LOC108845716</name>
</gene>
<proteinExistence type="predicted"/>
<dbReference type="InterPro" id="IPR002083">
    <property type="entry name" value="MATH/TRAF_dom"/>
</dbReference>
<dbReference type="PROSITE" id="PS50144">
    <property type="entry name" value="MATH"/>
    <property type="match status" value="2"/>
</dbReference>
<reference evidence="2" key="1">
    <citation type="journal article" date="2019" name="Database">
        <title>The radish genome database (RadishGD): an integrated information resource for radish genomics.</title>
        <authorList>
            <person name="Yu H.J."/>
            <person name="Baek S."/>
            <person name="Lee Y.J."/>
            <person name="Cho A."/>
            <person name="Mun J.H."/>
        </authorList>
    </citation>
    <scope>NUCLEOTIDE SEQUENCE [LARGE SCALE GENOMIC DNA]</scope>
    <source>
        <strain evidence="2">cv. WK10039</strain>
    </source>
</reference>
<dbReference type="GeneID" id="108845716"/>
<name>A0A6J0MPI3_RAPSA</name>
<dbReference type="RefSeq" id="XP_018474385.1">
    <property type="nucleotide sequence ID" value="XM_018618883.2"/>
</dbReference>
<dbReference type="AlphaFoldDB" id="A0A6J0MPI3"/>
<evidence type="ECO:0000313" key="3">
    <source>
        <dbReference type="RefSeq" id="XP_018474385.1"/>
    </source>
</evidence>
<protein>
    <submittedName>
        <fullName evidence="3">Uncharacterized protein LOC108845716 isoform X1</fullName>
    </submittedName>
</protein>
<dbReference type="Gene3D" id="2.60.210.10">
    <property type="entry name" value="Apoptosis, Tumor Necrosis Factor Receptor Associated Protein 2, Chain A"/>
    <property type="match status" value="2"/>
</dbReference>
<dbReference type="PANTHER" id="PTHR46162">
    <property type="entry name" value="TRAF-LIKE FAMILY PROTEIN"/>
    <property type="match status" value="1"/>
</dbReference>
<dbReference type="Pfam" id="PF22486">
    <property type="entry name" value="MATH_2"/>
    <property type="match status" value="2"/>
</dbReference>
<reference evidence="3" key="2">
    <citation type="submission" date="2025-08" db="UniProtKB">
        <authorList>
            <consortium name="RefSeq"/>
        </authorList>
    </citation>
    <scope>IDENTIFICATION</scope>
    <source>
        <tissue evidence="3">Leaf</tissue>
    </source>
</reference>
<dbReference type="Proteomes" id="UP000504610">
    <property type="component" value="Chromosome 3"/>
</dbReference>
<sequence length="298" mass="34278">MSRPLPLDEMMAALKEKHKTSHFWKIENFSLVKKHINRVESSVFYLGGYRWKLTMLPYGLEGNVFHNVALVLERQFPSLIIQLTVELFVVNQLSQIWHSSGNIVLPVDRNWVWDPNLMSHANSEYLGQLVGDCCIFGVRLFGVETAASGTAECFSVIEKPLNHKVTWMMNRFSSFEPDKAHHSNEFVVGNRKWRIQVHPRGFKEGKDKSFSVYLVGGEFINNVPHVANTYAMFKLRVLDQVNRNHFESRVFGWLGGNSDVIQGYPEFMPLSKLGEPYLVNDKLYVGVEFELISVTNYC</sequence>
<feature type="domain" description="MATH" evidence="1">
    <location>
        <begin position="162"/>
        <end position="289"/>
    </location>
</feature>
<evidence type="ECO:0000313" key="2">
    <source>
        <dbReference type="Proteomes" id="UP000504610"/>
    </source>
</evidence>
<accession>A0A6J0MPI3</accession>
<organism evidence="2 3">
    <name type="scientific">Raphanus sativus</name>
    <name type="common">Radish</name>
    <name type="synonym">Raphanus raphanistrum var. sativus</name>
    <dbReference type="NCBI Taxonomy" id="3726"/>
    <lineage>
        <taxon>Eukaryota</taxon>
        <taxon>Viridiplantae</taxon>
        <taxon>Streptophyta</taxon>
        <taxon>Embryophyta</taxon>
        <taxon>Tracheophyta</taxon>
        <taxon>Spermatophyta</taxon>
        <taxon>Magnoliopsida</taxon>
        <taxon>eudicotyledons</taxon>
        <taxon>Gunneridae</taxon>
        <taxon>Pentapetalae</taxon>
        <taxon>rosids</taxon>
        <taxon>malvids</taxon>
        <taxon>Brassicales</taxon>
        <taxon>Brassicaceae</taxon>
        <taxon>Brassiceae</taxon>
        <taxon>Raphanus</taxon>
    </lineage>
</organism>
<keyword evidence="2" id="KW-1185">Reference proteome</keyword>
<evidence type="ECO:0000259" key="1">
    <source>
        <dbReference type="PROSITE" id="PS50144"/>
    </source>
</evidence>
<dbReference type="KEGG" id="rsz:108845716"/>
<dbReference type="SMART" id="SM00061">
    <property type="entry name" value="MATH"/>
    <property type="match status" value="2"/>
</dbReference>
<dbReference type="OrthoDB" id="1883087at2759"/>
<dbReference type="InterPro" id="IPR008974">
    <property type="entry name" value="TRAF-like"/>
</dbReference>
<dbReference type="PANTHER" id="PTHR46162:SF19">
    <property type="entry name" value="TRAF-LIKE FAMILY PROTEIN"/>
    <property type="match status" value="1"/>
</dbReference>